<dbReference type="EMBL" id="CP045227">
    <property type="protein sequence ID" value="QFS51873.1"/>
    <property type="molecule type" value="Genomic_DNA"/>
</dbReference>
<keyword evidence="1" id="KW-0808">Transferase</keyword>
<dbReference type="SUPFAM" id="SSF55874">
    <property type="entry name" value="ATPase domain of HSP90 chaperone/DNA topoisomerase II/histidine kinase"/>
    <property type="match status" value="1"/>
</dbReference>
<proteinExistence type="predicted"/>
<evidence type="ECO:0000313" key="1">
    <source>
        <dbReference type="EMBL" id="QFS51873.1"/>
    </source>
</evidence>
<accession>A0A5P8WGA1</accession>
<keyword evidence="2" id="KW-1185">Reference proteome</keyword>
<dbReference type="Gene3D" id="3.30.565.10">
    <property type="entry name" value="Histidine kinase-like ATPase, C-terminal domain"/>
    <property type="match status" value="1"/>
</dbReference>
<sequence>MKIAKNEVGMSESVKQKVFDHLFTTKGVGKETGLGLA</sequence>
<gene>
    <name evidence="1" type="ORF">GXM_09367</name>
</gene>
<dbReference type="InterPro" id="IPR036890">
    <property type="entry name" value="HATPase_C_sf"/>
</dbReference>
<protein>
    <submittedName>
        <fullName evidence="1">Histidine kinase</fullName>
    </submittedName>
</protein>
<name>A0A5P8WGA1_9NOSO</name>
<dbReference type="GO" id="GO:0016301">
    <property type="term" value="F:kinase activity"/>
    <property type="evidence" value="ECO:0007669"/>
    <property type="project" value="UniProtKB-KW"/>
</dbReference>
<dbReference type="Proteomes" id="UP000326678">
    <property type="component" value="Chromosome Gxm2"/>
</dbReference>
<dbReference type="KEGG" id="nsh:GXM_09367"/>
<keyword evidence="1" id="KW-0418">Kinase</keyword>
<dbReference type="AlphaFoldDB" id="A0A5P8WGA1"/>
<evidence type="ECO:0000313" key="2">
    <source>
        <dbReference type="Proteomes" id="UP000326678"/>
    </source>
</evidence>
<reference evidence="1 2" key="1">
    <citation type="submission" date="2019-10" db="EMBL/GenBank/DDBJ databases">
        <title>Genomic and transcriptomic insights into the perfect genentic adaptation of a filamentous nitrogen-fixing cyanobacterium to rice fields.</title>
        <authorList>
            <person name="Chen Z."/>
        </authorList>
    </citation>
    <scope>NUCLEOTIDE SEQUENCE [LARGE SCALE GENOMIC DNA]</scope>
    <source>
        <strain evidence="1">CCNUC1</strain>
    </source>
</reference>
<organism evidence="1 2">
    <name type="scientific">Nostoc sphaeroides CCNUC1</name>
    <dbReference type="NCBI Taxonomy" id="2653204"/>
    <lineage>
        <taxon>Bacteria</taxon>
        <taxon>Bacillati</taxon>
        <taxon>Cyanobacteriota</taxon>
        <taxon>Cyanophyceae</taxon>
        <taxon>Nostocales</taxon>
        <taxon>Nostocaceae</taxon>
        <taxon>Nostoc</taxon>
    </lineage>
</organism>